<feature type="region of interest" description="Interaction with tRNA" evidence="9">
    <location>
        <begin position="383"/>
        <end position="384"/>
    </location>
</feature>
<keyword evidence="1 9" id="KW-0820">tRNA-binding</keyword>
<gene>
    <name evidence="9" type="primary">mnmA</name>
    <name evidence="12" type="ORF">B5G41_04050</name>
</gene>
<dbReference type="SUPFAM" id="SSF52402">
    <property type="entry name" value="Adenine nucleotide alpha hydrolases-like"/>
    <property type="match status" value="1"/>
</dbReference>
<dbReference type="PANTHER" id="PTHR11933">
    <property type="entry name" value="TRNA 5-METHYLAMINOMETHYL-2-THIOURIDYLATE -METHYLTRANSFERASE"/>
    <property type="match status" value="1"/>
</dbReference>
<dbReference type="InterPro" id="IPR046884">
    <property type="entry name" value="MnmA-like_central"/>
</dbReference>
<comment type="caution">
    <text evidence="12">The sequence shown here is derived from an EMBL/GenBank/DDBJ whole genome shotgun (WGS) entry which is preliminary data.</text>
</comment>
<evidence type="ECO:0000256" key="8">
    <source>
        <dbReference type="ARBA" id="ARBA00051542"/>
    </source>
</evidence>
<comment type="caution">
    <text evidence="9">Lacks conserved residue(s) required for the propagation of feature annotation.</text>
</comment>
<dbReference type="Gene3D" id="2.30.30.280">
    <property type="entry name" value="Adenine nucleotide alpha hydrolases-like domains"/>
    <property type="match status" value="1"/>
</dbReference>
<feature type="region of interest" description="Interaction with target base in tRNA" evidence="9">
    <location>
        <begin position="95"/>
        <end position="97"/>
    </location>
</feature>
<evidence type="ECO:0000313" key="13">
    <source>
        <dbReference type="Proteomes" id="UP000195772"/>
    </source>
</evidence>
<keyword evidence="3 9" id="KW-0819">tRNA processing</keyword>
<protein>
    <recommendedName>
        <fullName evidence="9">tRNA-specific 2-thiouridylase MnmA</fullName>
        <ecNumber evidence="9">2.8.1.13</ecNumber>
    </recommendedName>
</protein>
<keyword evidence="9" id="KW-0963">Cytoplasm</keyword>
<dbReference type="FunFam" id="3.40.50.620:FF:000115">
    <property type="entry name" value="tRNA-specific 2-thiouridylase MnmA"/>
    <property type="match status" value="1"/>
</dbReference>
<dbReference type="NCBIfam" id="NF001138">
    <property type="entry name" value="PRK00143.1"/>
    <property type="match status" value="1"/>
</dbReference>
<keyword evidence="6 9" id="KW-0694">RNA-binding</keyword>
<evidence type="ECO:0000256" key="5">
    <source>
        <dbReference type="ARBA" id="ARBA00022840"/>
    </source>
</evidence>
<dbReference type="GO" id="GO:0005737">
    <property type="term" value="C:cytoplasm"/>
    <property type="evidence" value="ECO:0007669"/>
    <property type="project" value="UniProtKB-SubCell"/>
</dbReference>
<dbReference type="InterPro" id="IPR023382">
    <property type="entry name" value="MnmA-like_central_sf"/>
</dbReference>
<dbReference type="Pfam" id="PF03054">
    <property type="entry name" value="tRNA_Me_trans"/>
    <property type="match status" value="1"/>
</dbReference>
<reference evidence="13" key="1">
    <citation type="submission" date="2017-04" db="EMBL/GenBank/DDBJ databases">
        <title>Function of individual gut microbiota members based on whole genome sequencing of pure cultures obtained from chicken caecum.</title>
        <authorList>
            <person name="Medvecky M."/>
            <person name="Cejkova D."/>
            <person name="Polansky O."/>
            <person name="Karasova D."/>
            <person name="Kubasova T."/>
            <person name="Cizek A."/>
            <person name="Rychlik I."/>
        </authorList>
    </citation>
    <scope>NUCLEOTIDE SEQUENCE [LARGE SCALE GENOMIC DNA]</scope>
    <source>
        <strain evidence="13">An90</strain>
    </source>
</reference>
<keyword evidence="4 9" id="KW-0547">Nucleotide-binding</keyword>
<comment type="subcellular location">
    <subcellularLocation>
        <location evidence="9">Cytoplasm</location>
    </subcellularLocation>
</comment>
<comment type="catalytic activity">
    <reaction evidence="8 9">
        <text>S-sulfanyl-L-cysteinyl-[protein] + uridine(34) in tRNA + AH2 + ATP = 2-thiouridine(34) in tRNA + L-cysteinyl-[protein] + A + AMP + diphosphate + H(+)</text>
        <dbReference type="Rhea" id="RHEA:47032"/>
        <dbReference type="Rhea" id="RHEA-COMP:10131"/>
        <dbReference type="Rhea" id="RHEA-COMP:11726"/>
        <dbReference type="Rhea" id="RHEA-COMP:11727"/>
        <dbReference type="Rhea" id="RHEA-COMP:11728"/>
        <dbReference type="ChEBI" id="CHEBI:13193"/>
        <dbReference type="ChEBI" id="CHEBI:15378"/>
        <dbReference type="ChEBI" id="CHEBI:17499"/>
        <dbReference type="ChEBI" id="CHEBI:29950"/>
        <dbReference type="ChEBI" id="CHEBI:30616"/>
        <dbReference type="ChEBI" id="CHEBI:33019"/>
        <dbReference type="ChEBI" id="CHEBI:61963"/>
        <dbReference type="ChEBI" id="CHEBI:65315"/>
        <dbReference type="ChEBI" id="CHEBI:87170"/>
        <dbReference type="ChEBI" id="CHEBI:456215"/>
        <dbReference type="EC" id="2.8.1.13"/>
    </reaction>
</comment>
<feature type="region of interest" description="Disordered" evidence="10">
    <location>
        <begin position="237"/>
        <end position="277"/>
    </location>
</feature>
<name>A0A1Y3R6T7_9BACT</name>
<evidence type="ECO:0000259" key="11">
    <source>
        <dbReference type="PROSITE" id="PS50206"/>
    </source>
</evidence>
<sequence>MARVVIGLSGGVDSSVAAYLLKQQGHDVVGLFMINWHDTTGTLEGDCPWHDDRVFAELVAKKLDIPLHVVDLSADYRTRVVDYMFSEYEKGRTPNPDVLCNREIKFDVFLREALRLGADFVATGHYCRKAEETLPDGRTIYKLLAGADPNKDQSYFLCQLSQEQLRYALFPVGDLLKPEVRRIAAEQGLATAKRKDSQGICFVGKVDLPAFLQQKLASKRGNVHEILPTWPKYGRKARIPAGTPDAGQAIPAPASPAAERPEGDLHSPGGQHAADVPPTTEQLAALAAPWRYTVRDGKKIGEHSGAHFYTIGQRKGLGIGGRKESLFILATDTVQNVIYVGEGDSHPGLWRQALHIAPREIHWVNPARTMPAGQSARFSVRIRYRQPLQEATLFVRDQGAYILFDTPQRGITPGQFAAWYDGDELVGSGVISE</sequence>
<evidence type="ECO:0000256" key="2">
    <source>
        <dbReference type="ARBA" id="ARBA00022679"/>
    </source>
</evidence>
<proteinExistence type="inferred from homology"/>
<feature type="binding site" evidence="9">
    <location>
        <position position="124"/>
    </location>
    <ligand>
        <name>ATP</name>
        <dbReference type="ChEBI" id="CHEBI:30616"/>
    </ligand>
</feature>
<feature type="site" description="Interaction with tRNA" evidence="9">
    <location>
        <position position="415"/>
    </location>
</feature>
<dbReference type="OrthoDB" id="9800696at2"/>
<feature type="domain" description="Rhodanese" evidence="11">
    <location>
        <begin position="4"/>
        <end position="45"/>
    </location>
</feature>
<dbReference type="EMBL" id="NFHB01000002">
    <property type="protein sequence ID" value="OUN04490.1"/>
    <property type="molecule type" value="Genomic_DNA"/>
</dbReference>
<dbReference type="InterPro" id="IPR014729">
    <property type="entry name" value="Rossmann-like_a/b/a_fold"/>
</dbReference>
<feature type="site" description="Interaction with tRNA" evidence="9">
    <location>
        <position position="125"/>
    </location>
</feature>
<dbReference type="HAMAP" id="MF_00144">
    <property type="entry name" value="tRNA_thiouridyl_MnmA"/>
    <property type="match status" value="1"/>
</dbReference>
<comment type="similarity">
    <text evidence="9">Belongs to the MnmA/TRMU family.</text>
</comment>
<dbReference type="InterPro" id="IPR046885">
    <property type="entry name" value="MnmA-like_C"/>
</dbReference>
<dbReference type="PROSITE" id="PS50206">
    <property type="entry name" value="RHODANESE_3"/>
    <property type="match status" value="1"/>
</dbReference>
<organism evidence="12 13">
    <name type="scientific">Alistipes onderdonkii</name>
    <dbReference type="NCBI Taxonomy" id="328813"/>
    <lineage>
        <taxon>Bacteria</taxon>
        <taxon>Pseudomonadati</taxon>
        <taxon>Bacteroidota</taxon>
        <taxon>Bacteroidia</taxon>
        <taxon>Bacteroidales</taxon>
        <taxon>Rikenellaceae</taxon>
        <taxon>Alistipes</taxon>
    </lineage>
</organism>
<dbReference type="GO" id="GO:0103016">
    <property type="term" value="F:tRNA-uridine 2-sulfurtransferase activity"/>
    <property type="evidence" value="ECO:0007669"/>
    <property type="project" value="UniProtKB-EC"/>
</dbReference>
<dbReference type="PANTHER" id="PTHR11933:SF5">
    <property type="entry name" value="MITOCHONDRIAL TRNA-SPECIFIC 2-THIOURIDYLASE 1"/>
    <property type="match status" value="1"/>
</dbReference>
<dbReference type="GO" id="GO:0002143">
    <property type="term" value="P:tRNA wobble position uridine thiolation"/>
    <property type="evidence" value="ECO:0007669"/>
    <property type="project" value="TreeGrafter"/>
</dbReference>
<evidence type="ECO:0000256" key="7">
    <source>
        <dbReference type="ARBA" id="ARBA00023157"/>
    </source>
</evidence>
<dbReference type="GO" id="GO:0005524">
    <property type="term" value="F:ATP binding"/>
    <property type="evidence" value="ECO:0007669"/>
    <property type="project" value="UniProtKB-KW"/>
</dbReference>
<accession>A0A1Y3R6T7</accession>
<feature type="active site" description="Cysteine persulfide intermediate" evidence="9">
    <location>
        <position position="201"/>
    </location>
</feature>
<comment type="function">
    <text evidence="9">Catalyzes the 2-thiolation of uridine at the wobble position (U34) of tRNA, leading to the formation of s(2)U34.</text>
</comment>
<keyword evidence="2 9" id="KW-0808">Transferase</keyword>
<feature type="compositionally biased region" description="Low complexity" evidence="10">
    <location>
        <begin position="246"/>
        <end position="258"/>
    </location>
</feature>
<feature type="binding site" evidence="9">
    <location>
        <begin position="7"/>
        <end position="14"/>
    </location>
    <ligand>
        <name>ATP</name>
        <dbReference type="ChEBI" id="CHEBI:30616"/>
    </ligand>
</feature>
<dbReference type="InterPro" id="IPR004506">
    <property type="entry name" value="MnmA-like"/>
</dbReference>
<dbReference type="eggNOG" id="COG0482">
    <property type="taxonomic scope" value="Bacteria"/>
</dbReference>
<dbReference type="Gene3D" id="2.40.30.10">
    <property type="entry name" value="Translation factors"/>
    <property type="match status" value="1"/>
</dbReference>
<feature type="active site" description="Nucleophile" evidence="9">
    <location>
        <position position="100"/>
    </location>
</feature>
<dbReference type="FunFam" id="2.30.30.280:FF:000001">
    <property type="entry name" value="tRNA-specific 2-thiouridylase MnmA"/>
    <property type="match status" value="1"/>
</dbReference>
<dbReference type="RefSeq" id="WP_087401407.1">
    <property type="nucleotide sequence ID" value="NZ_NFHB01000002.1"/>
</dbReference>
<dbReference type="CDD" id="cd01998">
    <property type="entry name" value="MnmA_TRMU-like"/>
    <property type="match status" value="1"/>
</dbReference>
<evidence type="ECO:0000313" key="12">
    <source>
        <dbReference type="EMBL" id="OUN04490.1"/>
    </source>
</evidence>
<evidence type="ECO:0000256" key="9">
    <source>
        <dbReference type="HAMAP-Rule" id="MF_00144"/>
    </source>
</evidence>
<evidence type="ECO:0000256" key="1">
    <source>
        <dbReference type="ARBA" id="ARBA00022555"/>
    </source>
</evidence>
<feature type="binding site" evidence="9">
    <location>
        <position position="33"/>
    </location>
    <ligand>
        <name>ATP</name>
        <dbReference type="ChEBI" id="CHEBI:30616"/>
    </ligand>
</feature>
<keyword evidence="7" id="KW-1015">Disulfide bond</keyword>
<dbReference type="NCBIfam" id="TIGR00420">
    <property type="entry name" value="trmU"/>
    <property type="match status" value="1"/>
</dbReference>
<feature type="region of interest" description="Interaction with tRNA" evidence="9">
    <location>
        <begin position="151"/>
        <end position="153"/>
    </location>
</feature>
<evidence type="ECO:0000256" key="10">
    <source>
        <dbReference type="SAM" id="MobiDB-lite"/>
    </source>
</evidence>
<dbReference type="AlphaFoldDB" id="A0A1Y3R6T7"/>
<evidence type="ECO:0000256" key="4">
    <source>
        <dbReference type="ARBA" id="ARBA00022741"/>
    </source>
</evidence>
<evidence type="ECO:0000256" key="3">
    <source>
        <dbReference type="ARBA" id="ARBA00022694"/>
    </source>
</evidence>
<dbReference type="Pfam" id="PF20258">
    <property type="entry name" value="tRNA_Me_trans_C"/>
    <property type="match status" value="1"/>
</dbReference>
<dbReference type="Gene3D" id="3.40.50.620">
    <property type="entry name" value="HUPs"/>
    <property type="match status" value="1"/>
</dbReference>
<dbReference type="InterPro" id="IPR001763">
    <property type="entry name" value="Rhodanese-like_dom"/>
</dbReference>
<dbReference type="EC" id="2.8.1.13" evidence="9"/>
<dbReference type="GO" id="GO:0000049">
    <property type="term" value="F:tRNA binding"/>
    <property type="evidence" value="ECO:0007669"/>
    <property type="project" value="UniProtKB-KW"/>
</dbReference>
<dbReference type="Proteomes" id="UP000195772">
    <property type="component" value="Unassembled WGS sequence"/>
</dbReference>
<keyword evidence="5 9" id="KW-0067">ATP-binding</keyword>
<dbReference type="Pfam" id="PF20259">
    <property type="entry name" value="tRNA_Me_trans_M"/>
    <property type="match status" value="1"/>
</dbReference>
<evidence type="ECO:0000256" key="6">
    <source>
        <dbReference type="ARBA" id="ARBA00022884"/>
    </source>
</evidence>